<evidence type="ECO:0000256" key="6">
    <source>
        <dbReference type="ARBA" id="ARBA00023098"/>
    </source>
</evidence>
<evidence type="ECO:0000256" key="14">
    <source>
        <dbReference type="SAM" id="Phobius"/>
    </source>
</evidence>
<feature type="active site" description="Charge relay system; for autoendoproteolytic cleavage activity" evidence="13">
    <location>
        <position position="268"/>
    </location>
</feature>
<evidence type="ECO:0000256" key="5">
    <source>
        <dbReference type="ARBA" id="ARBA00022989"/>
    </source>
</evidence>
<reference evidence="15 16" key="1">
    <citation type="submission" date="2020-06" db="EMBL/GenBank/DDBJ databases">
        <authorList>
            <person name="Li R."/>
            <person name="Bekaert M."/>
        </authorList>
    </citation>
    <scope>NUCLEOTIDE SEQUENCE [LARGE SCALE GENOMIC DNA]</scope>
    <source>
        <strain evidence="16">wild</strain>
    </source>
</reference>
<gene>
    <name evidence="15" type="ORF">MCOR_489</name>
</gene>
<evidence type="ECO:0000256" key="4">
    <source>
        <dbReference type="ARBA" id="ARBA00022793"/>
    </source>
</evidence>
<keyword evidence="2 13" id="KW-0444">Lipid biosynthesis</keyword>
<evidence type="ECO:0000256" key="1">
    <source>
        <dbReference type="ARBA" id="ARBA00005189"/>
    </source>
</evidence>
<comment type="subcellular location">
    <molecule>Phosphatidylserine decarboxylase beta chain</molecule>
    <subcellularLocation>
        <location evidence="13">Mitochondrion inner membrane</location>
        <topology evidence="13">Single-pass membrane protein</topology>
        <orientation evidence="13">Intermembrane side</orientation>
    </subcellularLocation>
</comment>
<comment type="catalytic activity">
    <reaction evidence="13">
        <text>a 1,2-diacyl-sn-glycero-3-phospho-L-serine + H(+) = a 1,2-diacyl-sn-glycero-3-phosphoethanolamine + CO2</text>
        <dbReference type="Rhea" id="RHEA:20828"/>
        <dbReference type="ChEBI" id="CHEBI:15378"/>
        <dbReference type="ChEBI" id="CHEBI:16526"/>
        <dbReference type="ChEBI" id="CHEBI:57262"/>
        <dbReference type="ChEBI" id="CHEBI:64612"/>
        <dbReference type="EC" id="4.1.1.65"/>
    </reaction>
</comment>
<comment type="subcellular location">
    <molecule>Phosphatidylserine decarboxylase alpha chain</molecule>
    <subcellularLocation>
        <location evidence="13">Mitochondrion inner membrane</location>
        <topology evidence="13">Peripheral membrane protein</topology>
        <orientation evidence="13">Intermembrane side</orientation>
    </subcellularLocation>
    <text evidence="13">Anchored to the mitochondrial inner membrane through its interaction with the integral membrane beta chain.</text>
</comment>
<dbReference type="GO" id="GO:0006646">
    <property type="term" value="P:phosphatidylethanolamine biosynthetic process"/>
    <property type="evidence" value="ECO:0007669"/>
    <property type="project" value="UniProtKB-UniRule"/>
</dbReference>
<feature type="topological domain" description="Mitochondrial matrix" evidence="13">
    <location>
        <begin position="1"/>
        <end position="73"/>
    </location>
</feature>
<feature type="modified residue" description="Pyruvic acid (Ser); by autocatalysis" evidence="13">
    <location>
        <position position="379"/>
    </location>
</feature>
<evidence type="ECO:0000313" key="15">
    <source>
        <dbReference type="EMBL" id="CAC5356190.1"/>
    </source>
</evidence>
<feature type="topological domain" description="Mitochondrial intermembrane" evidence="13">
    <location>
        <begin position="93"/>
        <end position="416"/>
    </location>
</feature>
<evidence type="ECO:0000256" key="9">
    <source>
        <dbReference type="ARBA" id="ARBA00023239"/>
    </source>
</evidence>
<evidence type="ECO:0000256" key="10">
    <source>
        <dbReference type="ARBA" id="ARBA00023264"/>
    </source>
</evidence>
<keyword evidence="3 13" id="KW-0812">Transmembrane</keyword>
<keyword evidence="10 13" id="KW-1208">Phospholipid metabolism</keyword>
<evidence type="ECO:0000256" key="7">
    <source>
        <dbReference type="ARBA" id="ARBA00023136"/>
    </source>
</evidence>
<keyword evidence="8 13" id="KW-0594">Phospholipid biosynthesis</keyword>
<keyword evidence="5 13" id="KW-1133">Transmembrane helix</keyword>
<keyword evidence="16" id="KW-1185">Reference proteome</keyword>
<feature type="chain" id="PRO_5027187904" description="Phosphatidylserine decarboxylase alpha chain" evidence="13">
    <location>
        <begin position="379"/>
        <end position="416"/>
    </location>
</feature>
<comment type="pathway">
    <text evidence="1">Lipid metabolism.</text>
</comment>
<dbReference type="GO" id="GO:0004609">
    <property type="term" value="F:phosphatidylserine decarboxylase activity"/>
    <property type="evidence" value="ECO:0007669"/>
    <property type="project" value="UniProtKB-UniRule"/>
</dbReference>
<protein>
    <recommendedName>
        <fullName evidence="13">Phosphatidylserine decarboxylase proenzyme, mitochondrial</fullName>
        <ecNumber evidence="13">4.1.1.65</ecNumber>
    </recommendedName>
    <component>
        <recommendedName>
            <fullName evidence="13">Phosphatidylserine decarboxylase beta chain</fullName>
        </recommendedName>
    </component>
    <component>
        <recommendedName>
            <fullName evidence="13">Phosphatidylserine decarboxylase alpha chain</fullName>
        </recommendedName>
    </component>
</protein>
<evidence type="ECO:0000256" key="3">
    <source>
        <dbReference type="ARBA" id="ARBA00022692"/>
    </source>
</evidence>
<dbReference type="EC" id="4.1.1.65" evidence="13"/>
<comment type="function">
    <text evidence="12">Catalyzes the formation of phosphatidylethanolamine (PtdEtn) from phosphatidylserine (PtdSer). Plays a central role in phospholipid metabolism and in the interorganelle trafficking of phosphatidylserine. May be involved in lipid droplet biogenesis at the endoplasmic reticulum membrane.</text>
</comment>
<sequence length="416" mass="48266">MSTITTKSDDSQSEDFSQIYVTLYSTILLVLLISGRHAMSKKLLKKLYHYSRKRLWYALSKLDPRQIKFYGLRWGIPSKELKELMLYHDFIKHKKKRGYRHKKKLNKTVTLYRKMPLKVMSRAWGKINKLELPVVLRRPLIGLYVWMFDCKLNEAADPDLRNYKNLGEFFRRTLKPGVRTVNADHDLTSPADGRILHYGICKNGILEQVKGVTYSLKGFLGPLTWRGDIDDVNNLSDEEYHQKLKLKPGHELYHCVVYLAPGDYHRFHSASDWKISYRRHFPGDLLSVSPGIARWIEGLFNFNERVVYAGTWKHGFFSYTAVGATNVGSIRIYCDEELTTNHRDHGDRNNVRDACIIEGTEIGKSFQKGDMFGEFNLGSTIVLIFEAPRNFEFKVQTGQKVSYGQPLGYNRHVDLL</sequence>
<evidence type="ECO:0000313" key="16">
    <source>
        <dbReference type="Proteomes" id="UP000507470"/>
    </source>
</evidence>
<dbReference type="HAMAP" id="MF_03208">
    <property type="entry name" value="PS_decarb_PSD_B_type1_euk"/>
    <property type="match status" value="1"/>
</dbReference>
<comment type="pathway">
    <text evidence="13">Phospholipid metabolism; phosphatidylethanolamine biosynthesis; phosphatidylethanolamine from CDP-diacylglycerol: step 2/2.</text>
</comment>
<dbReference type="GO" id="GO:0005743">
    <property type="term" value="C:mitochondrial inner membrane"/>
    <property type="evidence" value="ECO:0007669"/>
    <property type="project" value="UniProtKB-SubCell"/>
</dbReference>
<dbReference type="InterPro" id="IPR033661">
    <property type="entry name" value="PSD_type1_euk"/>
</dbReference>
<feature type="site" description="Cleavage (non-hydrolytic); by autocatalysis" evidence="13">
    <location>
        <begin position="378"/>
        <end position="379"/>
    </location>
</feature>
<feature type="transmembrane region" description="Helical" evidence="14">
    <location>
        <begin position="20"/>
        <end position="39"/>
    </location>
</feature>
<keyword evidence="6 13" id="KW-0443">Lipid metabolism</keyword>
<comment type="subunit">
    <text evidence="13">Heterodimer of a large membrane-associated beta subunit and a small pyruvoyl-containing alpha subunit.</text>
</comment>
<evidence type="ECO:0000256" key="2">
    <source>
        <dbReference type="ARBA" id="ARBA00022516"/>
    </source>
</evidence>
<dbReference type="GO" id="GO:0016540">
    <property type="term" value="P:protein autoprocessing"/>
    <property type="evidence" value="ECO:0007669"/>
    <property type="project" value="UniProtKB-UniRule"/>
</dbReference>
<comment type="similarity">
    <text evidence="13">Belongs to the phosphatidylserine decarboxylase family. PSD-B subfamily. Eukaryotic type I sub-subfamily.</text>
</comment>
<evidence type="ECO:0000256" key="13">
    <source>
        <dbReference type="HAMAP-Rule" id="MF_03208"/>
    </source>
</evidence>
<dbReference type="InterPro" id="IPR033177">
    <property type="entry name" value="PSD-B"/>
</dbReference>
<feature type="active site" description="Charge relay system; for autoendoproteolytic cleavage activity" evidence="13">
    <location>
        <position position="379"/>
    </location>
</feature>
<proteinExistence type="inferred from homology"/>
<dbReference type="EMBL" id="CACVKT020000126">
    <property type="protein sequence ID" value="CAC5356190.1"/>
    <property type="molecule type" value="Genomic_DNA"/>
</dbReference>
<dbReference type="PANTHER" id="PTHR10067:SF6">
    <property type="entry name" value="PHOSPHATIDYLSERINE DECARBOXYLASE PROENZYME, MITOCHONDRIAL"/>
    <property type="match status" value="1"/>
</dbReference>
<keyword evidence="4 13" id="KW-0210">Decarboxylase</keyword>
<keyword evidence="7 13" id="KW-0472">Membrane</keyword>
<keyword evidence="13" id="KW-0496">Mitochondrion</keyword>
<feature type="active site" description="Schiff-base intermediate with substrate; via pyruvic acid; for decarboxylase activity" evidence="13">
    <location>
        <position position="379"/>
    </location>
</feature>
<accession>A0A6J7ZU89</accession>
<comment type="PTM">
    <text evidence="13">Is synthesized initially as an inactive proenzyme. Formation of the active enzyme involves a self-maturation process in which the active site pyruvoyl group is generated from an internal serine residue via an autocatalytic post-translational modification. Two non-identical subunits are generated from the proenzyme in this reaction, and the pyruvate is formed at the N-terminus of the alpha chain, which is derived from the carboxyl end of the proenzyme. The autoendoproteolytic cleavage occurs by a canonical serine protease mechanism, in which the side chain hydroxyl group of the serine supplies its oxygen atom to form the C-terminus of the beta chain, while the remainder of the serine residue undergoes an oxidative deamination to produce ammonia and the pyruvoyl prosthetic group on the alpha chain. During this reaction, the Ser that is part of the protease active site of the proenzyme becomes the pyruvoyl prosthetic group, which constitutes an essential element of the active site of the mature decarboxylase.</text>
</comment>
<feature type="active site" description="Charge relay system; for autoendoproteolytic cleavage activity" evidence="13">
    <location>
        <position position="192"/>
    </location>
</feature>
<name>A0A6J7ZU89_MYTCO</name>
<dbReference type="Pfam" id="PF02666">
    <property type="entry name" value="PS_Dcarbxylase"/>
    <property type="match status" value="1"/>
</dbReference>
<keyword evidence="13" id="KW-0865">Zymogen</keyword>
<keyword evidence="9 13" id="KW-0456">Lyase</keyword>
<organism evidence="15 16">
    <name type="scientific">Mytilus coruscus</name>
    <name type="common">Sea mussel</name>
    <dbReference type="NCBI Taxonomy" id="42192"/>
    <lineage>
        <taxon>Eukaryota</taxon>
        <taxon>Metazoa</taxon>
        <taxon>Spiralia</taxon>
        <taxon>Lophotrochozoa</taxon>
        <taxon>Mollusca</taxon>
        <taxon>Bivalvia</taxon>
        <taxon>Autobranchia</taxon>
        <taxon>Pteriomorphia</taxon>
        <taxon>Mytilida</taxon>
        <taxon>Mytiloidea</taxon>
        <taxon>Mytilidae</taxon>
        <taxon>Mytilinae</taxon>
        <taxon>Mytilus</taxon>
    </lineage>
</organism>
<comment type="cofactor">
    <cofactor evidence="13">
        <name>pyruvate</name>
        <dbReference type="ChEBI" id="CHEBI:15361"/>
    </cofactor>
    <text evidence="13">Binds 1 pyruvoyl group covalently per subunit.</text>
</comment>
<dbReference type="UniPathway" id="UPA00558">
    <property type="reaction ID" value="UER00616"/>
</dbReference>
<dbReference type="Proteomes" id="UP000507470">
    <property type="component" value="Unassembled WGS sequence"/>
</dbReference>
<keyword evidence="13" id="KW-0999">Mitochondrion inner membrane</keyword>
<dbReference type="PANTHER" id="PTHR10067">
    <property type="entry name" value="PHOSPHATIDYLSERINE DECARBOXYLASE"/>
    <property type="match status" value="1"/>
</dbReference>
<keyword evidence="11 13" id="KW-0670">Pyruvate</keyword>
<evidence type="ECO:0000256" key="11">
    <source>
        <dbReference type="ARBA" id="ARBA00023317"/>
    </source>
</evidence>
<dbReference type="NCBIfam" id="TIGR00163">
    <property type="entry name" value="PS_decarb"/>
    <property type="match status" value="1"/>
</dbReference>
<dbReference type="OrthoDB" id="4330at2759"/>
<dbReference type="InterPro" id="IPR003817">
    <property type="entry name" value="PS_Dcarbxylase"/>
</dbReference>
<feature type="chain" id="PRO_5027187905" description="Phosphatidylserine decarboxylase beta chain" evidence="13">
    <location>
        <begin position="1"/>
        <end position="378"/>
    </location>
</feature>
<dbReference type="AlphaFoldDB" id="A0A6J7ZU89"/>
<evidence type="ECO:0000256" key="12">
    <source>
        <dbReference type="ARBA" id="ARBA00045136"/>
    </source>
</evidence>
<evidence type="ECO:0000256" key="8">
    <source>
        <dbReference type="ARBA" id="ARBA00023209"/>
    </source>
</evidence>